<evidence type="ECO:0000313" key="5">
    <source>
        <dbReference type="Proteomes" id="UP001253545"/>
    </source>
</evidence>
<reference evidence="4 5" key="1">
    <citation type="submission" date="2023-09" db="EMBL/GenBank/DDBJ databases">
        <authorList>
            <person name="Rey-Velasco X."/>
        </authorList>
    </citation>
    <scope>NUCLEOTIDE SEQUENCE [LARGE SCALE GENOMIC DNA]</scope>
    <source>
        <strain evidence="4 5">P117</strain>
    </source>
</reference>
<keyword evidence="1" id="KW-0812">Transmembrane</keyword>
<evidence type="ECO:0000259" key="3">
    <source>
        <dbReference type="Pfam" id="PF00144"/>
    </source>
</evidence>
<name>A0ABU2ZM95_9ALTE</name>
<feature type="domain" description="Beta-lactamase-related" evidence="3">
    <location>
        <begin position="38"/>
        <end position="367"/>
    </location>
</feature>
<feature type="transmembrane region" description="Helical" evidence="1">
    <location>
        <begin position="517"/>
        <end position="536"/>
    </location>
</feature>
<keyword evidence="1" id="KW-1133">Transmembrane helix</keyword>
<sequence length="607" mass="68247">MFFCEISRCFRSFYRYTLAFLLFCLSSLTSNANEQQAEIQQLLADYDLAGIVWTTFDDGQKNSSFSGFANIKSNRRMQLDTKVQVGSVGKVVLAVGVLHLITTGKIHLNDSVEDLLPTLDWQNHWSNNAPITIEHLLAHTSGLDNIKMWQLLNSSTKPDTPLAEAFLNTDPHILTPRFEPGTQYSYSNMGYSLLGMIIQAVTRKDYEDYMDSLLEKLNMNDSTFNFVTQGSDSRLAMGYFEGTNPQIAVPMLLRPAGQFTTTVNDMSQFIQFLLGNGMSDNERIVQAALMNRLGVPKGTFAFESGLEHGHGLALAKRDRHGAIGYCHPGETFGFYANLCLFPEEKKGYFFAINTDNESALYDDFNRTLINQLNVRKATENYEAGSFNNPQQDISGLYILSPNNMLEFHWLDYMFNSIYLTATESGFKVYSLQQEEFEITTVGKFLYRRDGRINTSHVYYHDGQFAFISDGLNTYKKSSLSFLLLNWFVLILGCFALIVLIARGAVVSVRGFKKGINPILLPFSVLCLLAIPVYLYSQQSFLDFGEQTAASISLAVVSAGFPFACLIAALLYAKEKKLKSFDALITLIALMLALYLTVNDVLPIIFWK</sequence>
<feature type="transmembrane region" description="Helical" evidence="1">
    <location>
        <begin position="583"/>
        <end position="606"/>
    </location>
</feature>
<dbReference type="Gene3D" id="3.40.710.10">
    <property type="entry name" value="DD-peptidase/beta-lactamase superfamily"/>
    <property type="match status" value="1"/>
</dbReference>
<proteinExistence type="predicted"/>
<keyword evidence="4" id="KW-0378">Hydrolase</keyword>
<dbReference type="PANTHER" id="PTHR46825:SF9">
    <property type="entry name" value="BETA-LACTAMASE-RELATED DOMAIN-CONTAINING PROTEIN"/>
    <property type="match status" value="1"/>
</dbReference>
<dbReference type="Pfam" id="PF00144">
    <property type="entry name" value="Beta-lactamase"/>
    <property type="match status" value="1"/>
</dbReference>
<feature type="chain" id="PRO_5047415328" evidence="2">
    <location>
        <begin position="33"/>
        <end position="607"/>
    </location>
</feature>
<accession>A0ABU2ZM95</accession>
<evidence type="ECO:0000313" key="4">
    <source>
        <dbReference type="EMBL" id="MDT0593748.1"/>
    </source>
</evidence>
<dbReference type="EC" id="3.1.1.103" evidence="4"/>
<dbReference type="EMBL" id="JAVRHX010000001">
    <property type="protein sequence ID" value="MDT0593748.1"/>
    <property type="molecule type" value="Genomic_DNA"/>
</dbReference>
<organism evidence="4 5">
    <name type="scientific">Glaciecola petra</name>
    <dbReference type="NCBI Taxonomy" id="3075602"/>
    <lineage>
        <taxon>Bacteria</taxon>
        <taxon>Pseudomonadati</taxon>
        <taxon>Pseudomonadota</taxon>
        <taxon>Gammaproteobacteria</taxon>
        <taxon>Alteromonadales</taxon>
        <taxon>Alteromonadaceae</taxon>
        <taxon>Glaciecola</taxon>
    </lineage>
</organism>
<evidence type="ECO:0000256" key="2">
    <source>
        <dbReference type="SAM" id="SignalP"/>
    </source>
</evidence>
<feature type="signal peptide" evidence="2">
    <location>
        <begin position="1"/>
        <end position="32"/>
    </location>
</feature>
<dbReference type="PANTHER" id="PTHR46825">
    <property type="entry name" value="D-ALANYL-D-ALANINE-CARBOXYPEPTIDASE/ENDOPEPTIDASE AMPH"/>
    <property type="match status" value="1"/>
</dbReference>
<dbReference type="SUPFAM" id="SSF56601">
    <property type="entry name" value="beta-lactamase/transpeptidase-like"/>
    <property type="match status" value="1"/>
</dbReference>
<gene>
    <name evidence="4" type="ORF">RM552_02675</name>
</gene>
<dbReference type="Proteomes" id="UP001253545">
    <property type="component" value="Unassembled WGS sequence"/>
</dbReference>
<keyword evidence="2" id="KW-0732">Signal</keyword>
<dbReference type="GO" id="GO:0016787">
    <property type="term" value="F:hydrolase activity"/>
    <property type="evidence" value="ECO:0007669"/>
    <property type="project" value="UniProtKB-KW"/>
</dbReference>
<protein>
    <submittedName>
        <fullName evidence="4">Serine hydrolase domain-containing protein</fullName>
        <ecNumber evidence="4">3.1.1.103</ecNumber>
    </submittedName>
</protein>
<dbReference type="InterPro" id="IPR001466">
    <property type="entry name" value="Beta-lactam-related"/>
</dbReference>
<comment type="caution">
    <text evidence="4">The sequence shown here is derived from an EMBL/GenBank/DDBJ whole genome shotgun (WGS) entry which is preliminary data.</text>
</comment>
<evidence type="ECO:0000256" key="1">
    <source>
        <dbReference type="SAM" id="Phobius"/>
    </source>
</evidence>
<keyword evidence="5" id="KW-1185">Reference proteome</keyword>
<dbReference type="RefSeq" id="WP_311367249.1">
    <property type="nucleotide sequence ID" value="NZ_JAVRHX010000001.1"/>
</dbReference>
<dbReference type="InterPro" id="IPR050491">
    <property type="entry name" value="AmpC-like"/>
</dbReference>
<dbReference type="InterPro" id="IPR012338">
    <property type="entry name" value="Beta-lactam/transpept-like"/>
</dbReference>
<feature type="transmembrane region" description="Helical" evidence="1">
    <location>
        <begin position="483"/>
        <end position="505"/>
    </location>
</feature>
<keyword evidence="1" id="KW-0472">Membrane</keyword>
<feature type="transmembrane region" description="Helical" evidence="1">
    <location>
        <begin position="548"/>
        <end position="571"/>
    </location>
</feature>